<feature type="chain" id="PRO_5046663858" evidence="2">
    <location>
        <begin position="24"/>
        <end position="508"/>
    </location>
</feature>
<keyword evidence="4" id="KW-1185">Reference proteome</keyword>
<proteinExistence type="predicted"/>
<dbReference type="EMBL" id="JBFCZG010000001">
    <property type="protein sequence ID" value="KAL3428410.1"/>
    <property type="molecule type" value="Genomic_DNA"/>
</dbReference>
<name>A0ABR4PYF2_9HELO</name>
<accession>A0ABR4PYF2</accession>
<evidence type="ECO:0000256" key="1">
    <source>
        <dbReference type="SAM" id="MobiDB-lite"/>
    </source>
</evidence>
<feature type="signal peptide" evidence="2">
    <location>
        <begin position="1"/>
        <end position="23"/>
    </location>
</feature>
<evidence type="ECO:0000313" key="3">
    <source>
        <dbReference type="EMBL" id="KAL3428410.1"/>
    </source>
</evidence>
<reference evidence="3 4" key="1">
    <citation type="submission" date="2024-06" db="EMBL/GenBank/DDBJ databases">
        <title>Complete genome of Phlyctema vagabunda strain 19-DSS-EL-015.</title>
        <authorList>
            <person name="Fiorenzani C."/>
        </authorList>
    </citation>
    <scope>NUCLEOTIDE SEQUENCE [LARGE SCALE GENOMIC DNA]</scope>
    <source>
        <strain evidence="3 4">19-DSS-EL-015</strain>
    </source>
</reference>
<feature type="compositionally biased region" description="Low complexity" evidence="1">
    <location>
        <begin position="401"/>
        <end position="443"/>
    </location>
</feature>
<sequence length="508" mass="53044">MQFTRFASGALFLSLNLINSVAGDAIATFLPCEGCPSNVKPQPITVTEQYQAVSTCIPTTVCKPTTASICTLKSASSQSSQSCSTHTGTTCSAEYPFTTYAFVSTVIPCAGKESKTTVTKTEQPVTVGYVSTTSTSYTTYTSYPSASVNGTYLNSTSPITHVDIVSIDVIVIDYVSPYNQIGEIGIWGYGGSGLCKECGPFKDGSVQQVVDVHSCIGAKCVDFKETWYRGPTVTEVTATQTLTATYAAQTDGVHTITLCPAAVAATTSVPHVTTITIPGTTTVCPGNGVYTVTVKEPVVTVVIADHPTTISSGAKTTVCPSAGIYTWTVEPEICHTTTVTEGPTTLYYPATTTSCSAGVHTLTVAPVVATTTSIAHCPTTVTITKTITSTFVVGCPATPHPVTSTSSTAPQSQSATTTVATTTSASSTETASSTSSIPTADPSSDPDLDLEVAQPTKRAAVLQPKFGDSKVIRRGGLLRSPRHPEQAAQPIKKTRDFSVKMKKRALLH</sequence>
<comment type="caution">
    <text evidence="3">The sequence shown here is derived from an EMBL/GenBank/DDBJ whole genome shotgun (WGS) entry which is preliminary data.</text>
</comment>
<feature type="region of interest" description="Disordered" evidence="1">
    <location>
        <begin position="400"/>
        <end position="449"/>
    </location>
</feature>
<evidence type="ECO:0000313" key="4">
    <source>
        <dbReference type="Proteomes" id="UP001629113"/>
    </source>
</evidence>
<keyword evidence="2" id="KW-0732">Signal</keyword>
<gene>
    <name evidence="3" type="ORF">PVAG01_01919</name>
</gene>
<protein>
    <submittedName>
        <fullName evidence="3">Uncharacterized protein</fullName>
    </submittedName>
</protein>
<organism evidence="3 4">
    <name type="scientific">Phlyctema vagabunda</name>
    <dbReference type="NCBI Taxonomy" id="108571"/>
    <lineage>
        <taxon>Eukaryota</taxon>
        <taxon>Fungi</taxon>
        <taxon>Dikarya</taxon>
        <taxon>Ascomycota</taxon>
        <taxon>Pezizomycotina</taxon>
        <taxon>Leotiomycetes</taxon>
        <taxon>Helotiales</taxon>
        <taxon>Dermateaceae</taxon>
        <taxon>Phlyctema</taxon>
    </lineage>
</organism>
<dbReference type="Proteomes" id="UP001629113">
    <property type="component" value="Unassembled WGS sequence"/>
</dbReference>
<evidence type="ECO:0000256" key="2">
    <source>
        <dbReference type="SAM" id="SignalP"/>
    </source>
</evidence>